<reference evidence="3" key="1">
    <citation type="submission" date="2021-10" db="EMBL/GenBank/DDBJ databases">
        <authorList>
            <person name="Lyu M."/>
            <person name="Wang X."/>
            <person name="Meng X."/>
            <person name="Xu K."/>
        </authorList>
    </citation>
    <scope>NUCLEOTIDE SEQUENCE</scope>
    <source>
        <strain evidence="3">A6</strain>
    </source>
</reference>
<protein>
    <submittedName>
        <fullName evidence="3">FAD-binding oxidoreductase</fullName>
    </submittedName>
</protein>
<dbReference type="SUPFAM" id="SSF51905">
    <property type="entry name" value="FAD/NAD(P)-binding domain"/>
    <property type="match status" value="1"/>
</dbReference>
<evidence type="ECO:0000259" key="2">
    <source>
        <dbReference type="Pfam" id="PF01266"/>
    </source>
</evidence>
<gene>
    <name evidence="3" type="ORF">LK996_03630</name>
</gene>
<organism evidence="3 4">
    <name type="scientific">Noviluteimonas lactosilytica</name>
    <dbReference type="NCBI Taxonomy" id="2888523"/>
    <lineage>
        <taxon>Bacteria</taxon>
        <taxon>Pseudomonadati</taxon>
        <taxon>Pseudomonadota</taxon>
        <taxon>Gammaproteobacteria</taxon>
        <taxon>Lysobacterales</taxon>
        <taxon>Lysobacteraceae</taxon>
        <taxon>Noviluteimonas</taxon>
    </lineage>
</organism>
<name>A0ABS8JEZ4_9GAMM</name>
<dbReference type="Gene3D" id="3.50.50.60">
    <property type="entry name" value="FAD/NAD(P)-binding domain"/>
    <property type="match status" value="1"/>
</dbReference>
<dbReference type="InterPro" id="IPR036188">
    <property type="entry name" value="FAD/NAD-bd_sf"/>
</dbReference>
<feature type="domain" description="FAD dependent oxidoreductase" evidence="2">
    <location>
        <begin position="30"/>
        <end position="383"/>
    </location>
</feature>
<sequence length="404" mass="44329">MDLKSGYPYWAVKNGLMATFPALRRDLRCDVAIIGGGITGALIARDLAAHGHDVCILEQRDVAWGSTAASTALLQYEIDTHLVDLAKQYGDEDAALAYRACVEAVDAFTDIAREVRDVGFARTKSLYYASRPWHVRRLRDECAARQRIGIDVRLLEAAKVRAAYGIDAPAALLSGASARVDPYRFASRLLQRLARKGVAIFDRTTVTQLHATSRRVVLDTVEGARITADHAIVAAGYAAQQWIPHKVARNRSSYALITDPLDRDALGFLDRTILWETARPYLYLRGTEDGRVLVGGADDSVDIPRRRDRRVERKARALVKQAQALLPQLGPIVPAFSWAGTFAETDDGLPFFGPHASLGSRVLFAMAYGGNGITYSVIGGALLHAHIEGRAHPLKRLFGFARID</sequence>
<dbReference type="Gene3D" id="3.30.9.10">
    <property type="entry name" value="D-Amino Acid Oxidase, subunit A, domain 2"/>
    <property type="match status" value="1"/>
</dbReference>
<comment type="caution">
    <text evidence="3">The sequence shown here is derived from an EMBL/GenBank/DDBJ whole genome shotgun (WGS) entry which is preliminary data.</text>
</comment>
<evidence type="ECO:0000313" key="3">
    <source>
        <dbReference type="EMBL" id="MCC8362164.1"/>
    </source>
</evidence>
<dbReference type="Pfam" id="PF01266">
    <property type="entry name" value="DAO"/>
    <property type="match status" value="1"/>
</dbReference>
<dbReference type="PANTHER" id="PTHR13847:SF201">
    <property type="entry name" value="PUTATIBE OXIDOREDUCTASE"/>
    <property type="match status" value="1"/>
</dbReference>
<evidence type="ECO:0000313" key="4">
    <source>
        <dbReference type="Proteomes" id="UP001165293"/>
    </source>
</evidence>
<proteinExistence type="predicted"/>
<dbReference type="PANTHER" id="PTHR13847">
    <property type="entry name" value="SARCOSINE DEHYDROGENASE-RELATED"/>
    <property type="match status" value="1"/>
</dbReference>
<dbReference type="EMBL" id="JAJGAK010000001">
    <property type="protein sequence ID" value="MCC8362164.1"/>
    <property type="molecule type" value="Genomic_DNA"/>
</dbReference>
<accession>A0ABS8JEZ4</accession>
<keyword evidence="4" id="KW-1185">Reference proteome</keyword>
<evidence type="ECO:0000256" key="1">
    <source>
        <dbReference type="ARBA" id="ARBA00023002"/>
    </source>
</evidence>
<dbReference type="Proteomes" id="UP001165293">
    <property type="component" value="Unassembled WGS sequence"/>
</dbReference>
<keyword evidence="1" id="KW-0560">Oxidoreductase</keyword>
<dbReference type="InterPro" id="IPR006076">
    <property type="entry name" value="FAD-dep_OxRdtase"/>
</dbReference>
<dbReference type="RefSeq" id="WP_230525788.1">
    <property type="nucleotide sequence ID" value="NZ_JAJGAK010000001.1"/>
</dbReference>